<dbReference type="HAMAP" id="MF_00735">
    <property type="entry name" value="Methyltr_PrmA"/>
    <property type="match status" value="1"/>
</dbReference>
<dbReference type="GO" id="GO:0008276">
    <property type="term" value="F:protein methyltransferase activity"/>
    <property type="evidence" value="ECO:0007669"/>
    <property type="project" value="UniProtKB-UniRule"/>
</dbReference>
<keyword evidence="7" id="KW-0689">Ribosomal protein</keyword>
<comment type="catalytic activity">
    <reaction evidence="6">
        <text>L-lysyl-[protein] + 3 S-adenosyl-L-methionine = N(6),N(6),N(6)-trimethyl-L-lysyl-[protein] + 3 S-adenosyl-L-homocysteine + 3 H(+)</text>
        <dbReference type="Rhea" id="RHEA:54192"/>
        <dbReference type="Rhea" id="RHEA-COMP:9752"/>
        <dbReference type="Rhea" id="RHEA-COMP:13826"/>
        <dbReference type="ChEBI" id="CHEBI:15378"/>
        <dbReference type="ChEBI" id="CHEBI:29969"/>
        <dbReference type="ChEBI" id="CHEBI:57856"/>
        <dbReference type="ChEBI" id="CHEBI:59789"/>
        <dbReference type="ChEBI" id="CHEBI:61961"/>
    </reaction>
</comment>
<dbReference type="SUPFAM" id="SSF53335">
    <property type="entry name" value="S-adenosyl-L-methionine-dependent methyltransferases"/>
    <property type="match status" value="1"/>
</dbReference>
<feature type="binding site" evidence="6">
    <location>
        <position position="188"/>
    </location>
    <ligand>
        <name>S-adenosyl-L-methionine</name>
        <dbReference type="ChEBI" id="CHEBI:59789"/>
    </ligand>
</feature>
<evidence type="ECO:0000256" key="6">
    <source>
        <dbReference type="HAMAP-Rule" id="MF_00735"/>
    </source>
</evidence>
<comment type="similarity">
    <text evidence="1 6">Belongs to the methyltransferase superfamily. PrmA family.</text>
</comment>
<dbReference type="GO" id="GO:0032259">
    <property type="term" value="P:methylation"/>
    <property type="evidence" value="ECO:0007669"/>
    <property type="project" value="UniProtKB-KW"/>
</dbReference>
<evidence type="ECO:0000256" key="5">
    <source>
        <dbReference type="ARBA" id="ARBA00022691"/>
    </source>
</evidence>
<dbReference type="CDD" id="cd02440">
    <property type="entry name" value="AdoMet_MTases"/>
    <property type="match status" value="1"/>
</dbReference>
<dbReference type="Proteomes" id="UP001144323">
    <property type="component" value="Unassembled WGS sequence"/>
</dbReference>
<feature type="binding site" evidence="6">
    <location>
        <position position="166"/>
    </location>
    <ligand>
        <name>S-adenosyl-L-methionine</name>
        <dbReference type="ChEBI" id="CHEBI:59789"/>
    </ligand>
</feature>
<accession>A0A9W6GRY7</accession>
<dbReference type="EC" id="2.1.1.-" evidence="6"/>
<comment type="function">
    <text evidence="6">Methylates ribosomal protein L11.</text>
</comment>
<dbReference type="GO" id="GO:0005737">
    <property type="term" value="C:cytoplasm"/>
    <property type="evidence" value="ECO:0007669"/>
    <property type="project" value="UniProtKB-SubCell"/>
</dbReference>
<comment type="subcellular location">
    <subcellularLocation>
        <location evidence="6">Cytoplasm</location>
    </subcellularLocation>
</comment>
<evidence type="ECO:0000256" key="4">
    <source>
        <dbReference type="ARBA" id="ARBA00022679"/>
    </source>
</evidence>
<organism evidence="7 8">
    <name type="scientific">Methylocystis echinoides</name>
    <dbReference type="NCBI Taxonomy" id="29468"/>
    <lineage>
        <taxon>Bacteria</taxon>
        <taxon>Pseudomonadati</taxon>
        <taxon>Pseudomonadota</taxon>
        <taxon>Alphaproteobacteria</taxon>
        <taxon>Hyphomicrobiales</taxon>
        <taxon>Methylocystaceae</taxon>
        <taxon>Methylocystis</taxon>
    </lineage>
</organism>
<dbReference type="PANTHER" id="PTHR43648:SF1">
    <property type="entry name" value="ELECTRON TRANSFER FLAVOPROTEIN BETA SUBUNIT LYSINE METHYLTRANSFERASE"/>
    <property type="match status" value="1"/>
</dbReference>
<dbReference type="EMBL" id="BSEC01000001">
    <property type="protein sequence ID" value="GLI91948.1"/>
    <property type="molecule type" value="Genomic_DNA"/>
</dbReference>
<gene>
    <name evidence="6 7" type="primary">prmA</name>
    <name evidence="7" type="ORF">LMG27198_09400</name>
</gene>
<keyword evidence="7" id="KW-0687">Ribonucleoprotein</keyword>
<keyword evidence="2 6" id="KW-0963">Cytoplasm</keyword>
<dbReference type="Gene3D" id="3.40.50.150">
    <property type="entry name" value="Vaccinia Virus protein VP39"/>
    <property type="match status" value="1"/>
</dbReference>
<evidence type="ECO:0000256" key="2">
    <source>
        <dbReference type="ARBA" id="ARBA00022490"/>
    </source>
</evidence>
<dbReference type="Pfam" id="PF06325">
    <property type="entry name" value="PrmA"/>
    <property type="match status" value="1"/>
</dbReference>
<feature type="binding site" evidence="6">
    <location>
        <position position="233"/>
    </location>
    <ligand>
        <name>S-adenosyl-L-methionine</name>
        <dbReference type="ChEBI" id="CHEBI:59789"/>
    </ligand>
</feature>
<dbReference type="PANTHER" id="PTHR43648">
    <property type="entry name" value="ELECTRON TRANSFER FLAVOPROTEIN BETA SUBUNIT LYSINE METHYLTRANSFERASE"/>
    <property type="match status" value="1"/>
</dbReference>
<dbReference type="NCBIfam" id="NF001784">
    <property type="entry name" value="PRK00517.2-1"/>
    <property type="match status" value="1"/>
</dbReference>
<keyword evidence="3 6" id="KW-0489">Methyltransferase</keyword>
<evidence type="ECO:0000313" key="7">
    <source>
        <dbReference type="EMBL" id="GLI91948.1"/>
    </source>
</evidence>
<evidence type="ECO:0000256" key="3">
    <source>
        <dbReference type="ARBA" id="ARBA00022603"/>
    </source>
</evidence>
<name>A0A9W6GRY7_9HYPH</name>
<keyword evidence="4 6" id="KW-0808">Transferase</keyword>
<dbReference type="AlphaFoldDB" id="A0A9W6GRY7"/>
<reference evidence="7" key="1">
    <citation type="journal article" date="2023" name="Int. J. Syst. Evol. Microbiol.">
        <title>Methylocystis iwaonis sp. nov., a type II methane-oxidizing bacterium from surface soil of a rice paddy field in Japan, and emended description of the genus Methylocystis (ex Whittenbury et al. 1970) Bowman et al. 1993.</title>
        <authorList>
            <person name="Kaise H."/>
            <person name="Sawadogo J.B."/>
            <person name="Alam M.S."/>
            <person name="Ueno C."/>
            <person name="Dianou D."/>
            <person name="Shinjo R."/>
            <person name="Asakawa S."/>
        </authorList>
    </citation>
    <scope>NUCLEOTIDE SEQUENCE</scope>
    <source>
        <strain evidence="7">LMG27198</strain>
    </source>
</reference>
<evidence type="ECO:0000313" key="8">
    <source>
        <dbReference type="Proteomes" id="UP001144323"/>
    </source>
</evidence>
<keyword evidence="8" id="KW-1185">Reference proteome</keyword>
<dbReference type="GO" id="GO:0005840">
    <property type="term" value="C:ribosome"/>
    <property type="evidence" value="ECO:0007669"/>
    <property type="project" value="UniProtKB-KW"/>
</dbReference>
<sequence length="299" mass="31590">MLEGLPPNGASHVLRLTTDEGRARAVADIVVETFDPTETAAAAFEVDDGPVWSVEVYFADAPDEDEIRGLIEAVSDAETAARAEFFEIAKEDWVQKSLAGLEPVRAGRVVVHGSHDRVRLKPNDIGVEIEAALAFGTGHHGTTLGCLRALDRITKRRRPRRVLDVGTGTGVLAIAAAKLLRQNVASGDIDPVAVETARANAIANGAVAFVRPVVAVGLRHAAMAGRYDLIFANILAKPLRLLAPSIAAAAAPGAELVLSGLLLRDVPGVLSAYRAQGFALAEQRNIEGWATLVLRRGGV</sequence>
<dbReference type="InterPro" id="IPR029063">
    <property type="entry name" value="SAM-dependent_MTases_sf"/>
</dbReference>
<evidence type="ECO:0000256" key="1">
    <source>
        <dbReference type="ARBA" id="ARBA00009741"/>
    </source>
</evidence>
<proteinExistence type="inferred from homology"/>
<comment type="caution">
    <text evidence="7">The sequence shown here is derived from an EMBL/GenBank/DDBJ whole genome shotgun (WGS) entry which is preliminary data.</text>
</comment>
<protein>
    <recommendedName>
        <fullName evidence="6">Ribosomal protein L11 methyltransferase</fullName>
        <shortName evidence="6">L11 Mtase</shortName>
        <ecNumber evidence="6">2.1.1.-</ecNumber>
    </recommendedName>
</protein>
<keyword evidence="5 6" id="KW-0949">S-adenosyl-L-methionine</keyword>
<dbReference type="RefSeq" id="WP_281800860.1">
    <property type="nucleotide sequence ID" value="NZ_BSEC01000001.1"/>
</dbReference>
<dbReference type="InterPro" id="IPR004498">
    <property type="entry name" value="Ribosomal_PrmA_MeTrfase"/>
</dbReference>
<feature type="binding site" evidence="6">
    <location>
        <position position="143"/>
    </location>
    <ligand>
        <name>S-adenosyl-L-methionine</name>
        <dbReference type="ChEBI" id="CHEBI:59789"/>
    </ligand>
</feature>
<dbReference type="InterPro" id="IPR050078">
    <property type="entry name" value="Ribosomal_L11_MeTrfase_PrmA"/>
</dbReference>